<keyword evidence="3" id="KW-1185">Reference proteome</keyword>
<dbReference type="InterPro" id="IPR036291">
    <property type="entry name" value="NAD(P)-bd_dom_sf"/>
</dbReference>
<dbReference type="SUPFAM" id="SSF51735">
    <property type="entry name" value="NAD(P)-binding Rossmann-fold domains"/>
    <property type="match status" value="1"/>
</dbReference>
<dbReference type="PANTHER" id="PTHR43313">
    <property type="entry name" value="SHORT-CHAIN DEHYDROGENASE/REDUCTASE FAMILY 9C"/>
    <property type="match status" value="1"/>
</dbReference>
<dbReference type="STRING" id="299467.A0A443SPV6"/>
<evidence type="ECO:0000313" key="3">
    <source>
        <dbReference type="Proteomes" id="UP000288716"/>
    </source>
</evidence>
<feature type="non-terminal residue" evidence="2">
    <location>
        <position position="1"/>
    </location>
</feature>
<reference evidence="2 3" key="1">
    <citation type="journal article" date="2018" name="Gigascience">
        <title>Genomes of trombidid mites reveal novel predicted allergens and laterally-transferred genes associated with secondary metabolism.</title>
        <authorList>
            <person name="Dong X."/>
            <person name="Chaisiri K."/>
            <person name="Xia D."/>
            <person name="Armstrong S.D."/>
            <person name="Fang Y."/>
            <person name="Donnelly M.J."/>
            <person name="Kadowaki T."/>
            <person name="McGarry J.W."/>
            <person name="Darby A.C."/>
            <person name="Makepeace B.L."/>
        </authorList>
    </citation>
    <scope>NUCLEOTIDE SEQUENCE [LARGE SCALE GENOMIC DNA]</scope>
    <source>
        <strain evidence="2">UoL-UT</strain>
    </source>
</reference>
<dbReference type="EMBL" id="NCKV01000854">
    <property type="protein sequence ID" value="RWS29569.1"/>
    <property type="molecule type" value="Genomic_DNA"/>
</dbReference>
<dbReference type="Pfam" id="PF00106">
    <property type="entry name" value="adh_short"/>
    <property type="match status" value="1"/>
</dbReference>
<dbReference type="PANTHER" id="PTHR43313:SF36">
    <property type="entry name" value="D-BETA-HYDROXYBUTYRATE DEHYDROGENASE, MITOCHONDRIAL"/>
    <property type="match status" value="1"/>
</dbReference>
<sequence>VIHQISSGIWALINNAGICIFGEFDWCSIDQCQKQIEVNLMGTIRVTKHFLGSIIKSKGRIINISSVNSMCAIPGSAVYSSTKCAINGFSDSLRYEVEKFGVKVIVINPGDFSRITKIMDRHESHVEEMWNYMSPVKRNLYGNYFREYQEHVIAQFGVTSAKRFEDTTLFDDVQEAVHCKQPRLIITCAPLSSRVSMFILSKLPITLRHKLFDFLLNYIFKLHVDNFFKIK</sequence>
<dbReference type="OrthoDB" id="294295at2759"/>
<dbReference type="PRINTS" id="PR00080">
    <property type="entry name" value="SDRFAMILY"/>
</dbReference>
<dbReference type="GO" id="GO:0016491">
    <property type="term" value="F:oxidoreductase activity"/>
    <property type="evidence" value="ECO:0007669"/>
    <property type="project" value="TreeGrafter"/>
</dbReference>
<evidence type="ECO:0000256" key="1">
    <source>
        <dbReference type="RuleBase" id="RU000363"/>
    </source>
</evidence>
<comment type="caution">
    <text evidence="2">The sequence shown here is derived from an EMBL/GenBank/DDBJ whole genome shotgun (WGS) entry which is preliminary data.</text>
</comment>
<proteinExistence type="inferred from homology"/>
<dbReference type="Gene3D" id="3.40.50.720">
    <property type="entry name" value="NAD(P)-binding Rossmann-like Domain"/>
    <property type="match status" value="1"/>
</dbReference>
<name>A0A443SPV6_9ACAR</name>
<dbReference type="AlphaFoldDB" id="A0A443SPV6"/>
<organism evidence="2 3">
    <name type="scientific">Leptotrombidium deliense</name>
    <dbReference type="NCBI Taxonomy" id="299467"/>
    <lineage>
        <taxon>Eukaryota</taxon>
        <taxon>Metazoa</taxon>
        <taxon>Ecdysozoa</taxon>
        <taxon>Arthropoda</taxon>
        <taxon>Chelicerata</taxon>
        <taxon>Arachnida</taxon>
        <taxon>Acari</taxon>
        <taxon>Acariformes</taxon>
        <taxon>Trombidiformes</taxon>
        <taxon>Prostigmata</taxon>
        <taxon>Anystina</taxon>
        <taxon>Parasitengona</taxon>
        <taxon>Trombiculoidea</taxon>
        <taxon>Trombiculidae</taxon>
        <taxon>Leptotrombidium</taxon>
    </lineage>
</organism>
<dbReference type="PRINTS" id="PR00081">
    <property type="entry name" value="GDHRDH"/>
</dbReference>
<dbReference type="Proteomes" id="UP000288716">
    <property type="component" value="Unassembled WGS sequence"/>
</dbReference>
<dbReference type="InterPro" id="IPR002347">
    <property type="entry name" value="SDR_fam"/>
</dbReference>
<dbReference type="GO" id="GO:0008202">
    <property type="term" value="P:steroid metabolic process"/>
    <property type="evidence" value="ECO:0007669"/>
    <property type="project" value="TreeGrafter"/>
</dbReference>
<comment type="similarity">
    <text evidence="1">Belongs to the short-chain dehydrogenases/reductases (SDR) family.</text>
</comment>
<protein>
    <submittedName>
        <fullName evidence="2">D-beta-hydroxybutyrate dehydrogenase-like protein</fullName>
    </submittedName>
</protein>
<gene>
    <name evidence="2" type="ORF">B4U80_00912</name>
</gene>
<evidence type="ECO:0000313" key="2">
    <source>
        <dbReference type="EMBL" id="RWS29569.1"/>
    </source>
</evidence>
<dbReference type="VEuPathDB" id="VectorBase:LDEU002469"/>
<accession>A0A443SPV6</accession>